<evidence type="ECO:0000259" key="2">
    <source>
        <dbReference type="Pfam" id="PF13649"/>
    </source>
</evidence>
<dbReference type="InterPro" id="IPR029063">
    <property type="entry name" value="SAM-dependent_MTases_sf"/>
</dbReference>
<sequence>MSETAPAAELSATDRGITFRGELVADRTYDIVINGLHVWSLQPSRDMRERPAGYVSSWPKALKSYLDGTAKIELRDHVTGDALGSTSVTLGTGTDPISVRNKDGRPLILDKWGRMIVPLESEGSEQVDELMQRVSELLDVLQDKCGVPAYIAYGTLLGAVRNGRLIGYDNDVDLAYVASSEHPVDIVRESFRIQRILTEQGWLVRRGSGARLNVRVVMADGSTRHVDIFTAFWIGDTFHTAVDIGCTLARDQVLPVSHVELCGYPMAAPANPAAILEAAYGPSWEVPDPAFQYDSPTWLKRRFSGFFGGLITHRKRWDAFNASHGKRLLKKPTPFARWVSSEFPSDALLVDVGCGGGRDSRFFARQGRDVLGVDYSLGSVLRANRWAARRAPNAHFEPLNFYDARAALAMGARLSRQDRPIDLYARFFLHAVEDRGRANFWRMASMGLRSGGRLFVEFRTERDARNQHVFGKHFRRYLDPALVKAEIEANGGRVIHEEAGTGLAPFRTEDPHVCRIVATWAD</sequence>
<dbReference type="AlphaFoldDB" id="A0A5B1M2E2"/>
<keyword evidence="3" id="KW-0489">Methyltransferase</keyword>
<evidence type="ECO:0000313" key="3">
    <source>
        <dbReference type="EMBL" id="KAA1427123.1"/>
    </source>
</evidence>
<protein>
    <submittedName>
        <fullName evidence="3">Methyltransferase domain-containing protein</fullName>
    </submittedName>
</protein>
<dbReference type="Gene3D" id="3.40.50.150">
    <property type="entry name" value="Vaccinia Virus protein VP39"/>
    <property type="match status" value="1"/>
</dbReference>
<feature type="domain" description="LicD/FKTN/FKRP nucleotidyltransferase" evidence="1">
    <location>
        <begin position="146"/>
        <end position="174"/>
    </location>
</feature>
<dbReference type="Pfam" id="PF04991">
    <property type="entry name" value="LicD"/>
    <property type="match status" value="1"/>
</dbReference>
<dbReference type="Proteomes" id="UP000324351">
    <property type="component" value="Unassembled WGS sequence"/>
</dbReference>
<dbReference type="GO" id="GO:0008168">
    <property type="term" value="F:methyltransferase activity"/>
    <property type="evidence" value="ECO:0007669"/>
    <property type="project" value="UniProtKB-KW"/>
</dbReference>
<dbReference type="GO" id="GO:0032259">
    <property type="term" value="P:methylation"/>
    <property type="evidence" value="ECO:0007669"/>
    <property type="project" value="UniProtKB-KW"/>
</dbReference>
<reference evidence="3 4" key="1">
    <citation type="submission" date="2019-09" db="EMBL/GenBank/DDBJ databases">
        <title>Nocardioides panacisoli sp. nov., isolated from the soil of a ginseng field.</title>
        <authorList>
            <person name="Cho C."/>
        </authorList>
    </citation>
    <scope>NUCLEOTIDE SEQUENCE [LARGE SCALE GENOMIC DNA]</scope>
    <source>
        <strain evidence="3 4">BN140041</strain>
    </source>
</reference>
<organism evidence="3 4">
    <name type="scientific">Nocardioides antri</name>
    <dbReference type="NCBI Taxonomy" id="2607659"/>
    <lineage>
        <taxon>Bacteria</taxon>
        <taxon>Bacillati</taxon>
        <taxon>Actinomycetota</taxon>
        <taxon>Actinomycetes</taxon>
        <taxon>Propionibacteriales</taxon>
        <taxon>Nocardioidaceae</taxon>
        <taxon>Nocardioides</taxon>
    </lineage>
</organism>
<keyword evidence="3" id="KW-0808">Transferase</keyword>
<reference evidence="3 4" key="2">
    <citation type="submission" date="2019-09" db="EMBL/GenBank/DDBJ databases">
        <authorList>
            <person name="Jin C."/>
        </authorList>
    </citation>
    <scope>NUCLEOTIDE SEQUENCE [LARGE SCALE GENOMIC DNA]</scope>
    <source>
        <strain evidence="3 4">BN140041</strain>
    </source>
</reference>
<gene>
    <name evidence="3" type="ORF">F0U47_06290</name>
</gene>
<dbReference type="GO" id="GO:0009100">
    <property type="term" value="P:glycoprotein metabolic process"/>
    <property type="evidence" value="ECO:0007669"/>
    <property type="project" value="UniProtKB-ARBA"/>
</dbReference>
<dbReference type="SUPFAM" id="SSF53335">
    <property type="entry name" value="S-adenosyl-L-methionine-dependent methyltransferases"/>
    <property type="match status" value="1"/>
</dbReference>
<dbReference type="InterPro" id="IPR007074">
    <property type="entry name" value="LicD/FKTN/FKRP_NTP_transf"/>
</dbReference>
<dbReference type="RefSeq" id="WP_149749491.1">
    <property type="nucleotide sequence ID" value="NZ_VUJW01000003.1"/>
</dbReference>
<feature type="domain" description="Methyltransferase" evidence="2">
    <location>
        <begin position="350"/>
        <end position="452"/>
    </location>
</feature>
<comment type="caution">
    <text evidence="3">The sequence shown here is derived from an EMBL/GenBank/DDBJ whole genome shotgun (WGS) entry which is preliminary data.</text>
</comment>
<dbReference type="PANTHER" id="PTHR13627:SF31">
    <property type="entry name" value="RIBITOL 5-PHOSPHATE TRANSFERASE FKRP"/>
    <property type="match status" value="1"/>
</dbReference>
<dbReference type="PANTHER" id="PTHR13627">
    <property type="entry name" value="FUKUTIN RELATED PROTEIN"/>
    <property type="match status" value="1"/>
</dbReference>
<proteinExistence type="predicted"/>
<dbReference type="InterPro" id="IPR041698">
    <property type="entry name" value="Methyltransf_25"/>
</dbReference>
<name>A0A5B1M2E2_9ACTN</name>
<dbReference type="Pfam" id="PF13649">
    <property type="entry name" value="Methyltransf_25"/>
    <property type="match status" value="1"/>
</dbReference>
<dbReference type="EMBL" id="VUJW01000003">
    <property type="protein sequence ID" value="KAA1427123.1"/>
    <property type="molecule type" value="Genomic_DNA"/>
</dbReference>
<keyword evidence="4" id="KW-1185">Reference proteome</keyword>
<accession>A0A5B1M2E2</accession>
<evidence type="ECO:0000313" key="4">
    <source>
        <dbReference type="Proteomes" id="UP000324351"/>
    </source>
</evidence>
<dbReference type="InterPro" id="IPR052613">
    <property type="entry name" value="LicD_transferase"/>
</dbReference>
<evidence type="ECO:0000259" key="1">
    <source>
        <dbReference type="Pfam" id="PF04991"/>
    </source>
</evidence>